<dbReference type="PANTHER" id="PTHR30203">
    <property type="entry name" value="OUTER MEMBRANE CATION EFFLUX PROTEIN"/>
    <property type="match status" value="1"/>
</dbReference>
<dbReference type="PROSITE" id="PS51257">
    <property type="entry name" value="PROKAR_LIPOPROTEIN"/>
    <property type="match status" value="1"/>
</dbReference>
<dbReference type="Proteomes" id="UP000243359">
    <property type="component" value="Chromosome I"/>
</dbReference>
<dbReference type="GO" id="GO:0009279">
    <property type="term" value="C:cell outer membrane"/>
    <property type="evidence" value="ECO:0007669"/>
    <property type="project" value="UniProtKB-SubCell"/>
</dbReference>
<dbReference type="Gene3D" id="1.20.1600.10">
    <property type="entry name" value="Outer membrane efflux proteins (OEP)"/>
    <property type="match status" value="1"/>
</dbReference>
<dbReference type="NCBIfam" id="TIGR01845">
    <property type="entry name" value="outer_NodT"/>
    <property type="match status" value="1"/>
</dbReference>
<organism evidence="11 12">
    <name type="scientific">Pseudomonas oryzae</name>
    <dbReference type="NCBI Taxonomy" id="1392877"/>
    <lineage>
        <taxon>Bacteria</taxon>
        <taxon>Pseudomonadati</taxon>
        <taxon>Pseudomonadota</taxon>
        <taxon>Gammaproteobacteria</taxon>
        <taxon>Pseudomonadales</taxon>
        <taxon>Pseudomonadaceae</taxon>
        <taxon>Pseudomonas</taxon>
    </lineage>
</organism>
<dbReference type="SUPFAM" id="SSF56954">
    <property type="entry name" value="Outer membrane efflux proteins (OEP)"/>
    <property type="match status" value="1"/>
</dbReference>
<dbReference type="Gene3D" id="2.20.200.10">
    <property type="entry name" value="Outer membrane efflux proteins (OEP)"/>
    <property type="match status" value="1"/>
</dbReference>
<evidence type="ECO:0000256" key="9">
    <source>
        <dbReference type="ARBA" id="ARBA00037313"/>
    </source>
</evidence>
<dbReference type="OrthoDB" id="9770517at2"/>
<dbReference type="InterPro" id="IPR003423">
    <property type="entry name" value="OMP_efflux"/>
</dbReference>
<dbReference type="STRING" id="1392877.SAMN05216221_3890"/>
<keyword evidence="2 10" id="KW-1134">Transmembrane beta strand</keyword>
<evidence type="ECO:0000256" key="3">
    <source>
        <dbReference type="ARBA" id="ARBA00022692"/>
    </source>
</evidence>
<evidence type="ECO:0000313" key="11">
    <source>
        <dbReference type="EMBL" id="SDT23633.1"/>
    </source>
</evidence>
<evidence type="ECO:0000256" key="5">
    <source>
        <dbReference type="ARBA" id="ARBA00023136"/>
    </source>
</evidence>
<comment type="similarity">
    <text evidence="1 10">Belongs to the outer membrane factor (OMF) (TC 1.B.17) family.</text>
</comment>
<comment type="function">
    <text evidence="9">Could be involved in resistance to puromycin, acriflavine and tetraphenylarsonium chloride.</text>
</comment>
<evidence type="ECO:0000256" key="7">
    <source>
        <dbReference type="ARBA" id="ARBA00023237"/>
    </source>
</evidence>
<keyword evidence="5 10" id="KW-0472">Membrane</keyword>
<dbReference type="RefSeq" id="WP_090351468.1">
    <property type="nucleotide sequence ID" value="NZ_LT629751.1"/>
</dbReference>
<name>A0A1H1YQD8_9PSED</name>
<comment type="subcellular location">
    <subcellularLocation>
        <location evidence="10">Cell outer membrane</location>
        <topology evidence="10">Lipid-anchor</topology>
    </subcellularLocation>
</comment>
<evidence type="ECO:0000256" key="1">
    <source>
        <dbReference type="ARBA" id="ARBA00007613"/>
    </source>
</evidence>
<evidence type="ECO:0000256" key="4">
    <source>
        <dbReference type="ARBA" id="ARBA00022729"/>
    </source>
</evidence>
<proteinExistence type="inferred from homology"/>
<evidence type="ECO:0000256" key="2">
    <source>
        <dbReference type="ARBA" id="ARBA00022452"/>
    </source>
</evidence>
<evidence type="ECO:0000256" key="6">
    <source>
        <dbReference type="ARBA" id="ARBA00023139"/>
    </source>
</evidence>
<sequence>MPAIVRPELYLAPLLLLFTSLAGCIDRGGIAPQAERLDATALDAGEAIAHAERRAAWPAAHWWRAYGDAQLDAWVERALAGSPSLAVAGARLREAQALAGVAASAQAPQVAVDASVQRRRWPTDNFYGPGPLAGTSTWNNTASFALSYDLDLWGRLRSERQRALSMAELAATEARAAALQLQGEVVRAYIALALAYARLDIAKAELKQREELLALARERLRIGLGTRLEVSEAEAPLPEAQRQLDLVHESIALARHQLAALAGAGPGAGTRLRRPRLKLQAAPGLPGQLPLELLGRRPDLVARRWQVAAQARGIEVAEAEFYPNVDLLGSFGRAAVQGGVLDFLRHDKLAAGLGPALSLPLFDGGRLRGRLGAQAAAYDQAVAQYNQTLVQALKGVADLLVRLHSLHEQEGFVASGLASAEERCQLAAEAHRRGLTDARAVLEAQSQLFAQQRLQQQVRAEQLAAQAELWVALGGGVLPAGSGPDAAALRARAVGLRLPGRD</sequence>
<reference evidence="12" key="1">
    <citation type="submission" date="2016-10" db="EMBL/GenBank/DDBJ databases">
        <authorList>
            <person name="Varghese N."/>
            <person name="Submissions S."/>
        </authorList>
    </citation>
    <scope>NUCLEOTIDE SEQUENCE [LARGE SCALE GENOMIC DNA]</scope>
    <source>
        <strain evidence="12">KCTC 32247</strain>
    </source>
</reference>
<dbReference type="GO" id="GO:0015562">
    <property type="term" value="F:efflux transmembrane transporter activity"/>
    <property type="evidence" value="ECO:0007669"/>
    <property type="project" value="InterPro"/>
</dbReference>
<dbReference type="PANTHER" id="PTHR30203:SF20">
    <property type="entry name" value="MULTIDRUG RESISTANCE OUTER MEMBRANE PROTEIN MDTP-RELATED"/>
    <property type="match status" value="1"/>
</dbReference>
<dbReference type="InterPro" id="IPR010131">
    <property type="entry name" value="MdtP/NodT-like"/>
</dbReference>
<dbReference type="Pfam" id="PF02321">
    <property type="entry name" value="OEP"/>
    <property type="match status" value="2"/>
</dbReference>
<evidence type="ECO:0000256" key="10">
    <source>
        <dbReference type="RuleBase" id="RU362097"/>
    </source>
</evidence>
<keyword evidence="12" id="KW-1185">Reference proteome</keyword>
<protein>
    <submittedName>
        <fullName evidence="11">Efflux transporter, outer membrane factor (OMF) lipoprotein, NodT family</fullName>
    </submittedName>
</protein>
<gene>
    <name evidence="11" type="ORF">SAMN05216221_3890</name>
</gene>
<keyword evidence="7" id="KW-0998">Cell outer membrane</keyword>
<dbReference type="EMBL" id="LT629751">
    <property type="protein sequence ID" value="SDT23633.1"/>
    <property type="molecule type" value="Genomic_DNA"/>
</dbReference>
<keyword evidence="3 10" id="KW-0812">Transmembrane</keyword>
<keyword evidence="6 10" id="KW-0564">Palmitate</keyword>
<accession>A0A1H1YQD8</accession>
<evidence type="ECO:0000313" key="12">
    <source>
        <dbReference type="Proteomes" id="UP000243359"/>
    </source>
</evidence>
<keyword evidence="8 10" id="KW-0449">Lipoprotein</keyword>
<dbReference type="AlphaFoldDB" id="A0A1H1YQD8"/>
<evidence type="ECO:0000256" key="8">
    <source>
        <dbReference type="ARBA" id="ARBA00023288"/>
    </source>
</evidence>
<keyword evidence="4" id="KW-0732">Signal</keyword>